<evidence type="ECO:0000313" key="5">
    <source>
        <dbReference type="EMBL" id="KAJ3564762.1"/>
    </source>
</evidence>
<dbReference type="EMBL" id="JANIEX010000632">
    <property type="protein sequence ID" value="KAJ3564762.1"/>
    <property type="molecule type" value="Genomic_DNA"/>
</dbReference>
<dbReference type="InterPro" id="IPR005629">
    <property type="entry name" value="Skn1/Kre6/Sbg1"/>
</dbReference>
<evidence type="ECO:0000256" key="1">
    <source>
        <dbReference type="ARBA" id="ARBA00004370"/>
    </source>
</evidence>
<evidence type="ECO:0000256" key="3">
    <source>
        <dbReference type="ARBA" id="ARBA00023180"/>
    </source>
</evidence>
<comment type="subcellular location">
    <subcellularLocation>
        <location evidence="1">Membrane</location>
    </subcellularLocation>
</comment>
<keyword evidence="4" id="KW-0961">Cell wall biogenesis/degradation</keyword>
<sequence>MGQLPLADFTPGDNSLSGATANYVDQSTPSTALGFTEINNADYVLVFSDEFSYTGAACHPHDNPFWVGRNLGQSSPNMITAQNSQLEFNVTQTASGKFTSDESEIQYFWAGSWQYTNAAPSNFVPGGSSTREDLNVSLSIGVFGTPVDPLQATYSIDYVRYYVPQGSPGCDLSSAKSMTVQLNFLNSPRPPSQ</sequence>
<organism evidence="5 6">
    <name type="scientific">Leucocoprinus birnbaumii</name>
    <dbReference type="NCBI Taxonomy" id="56174"/>
    <lineage>
        <taxon>Eukaryota</taxon>
        <taxon>Fungi</taxon>
        <taxon>Dikarya</taxon>
        <taxon>Basidiomycota</taxon>
        <taxon>Agaricomycotina</taxon>
        <taxon>Agaricomycetes</taxon>
        <taxon>Agaricomycetidae</taxon>
        <taxon>Agaricales</taxon>
        <taxon>Agaricineae</taxon>
        <taxon>Agaricaceae</taxon>
        <taxon>Leucocoprinus</taxon>
    </lineage>
</organism>
<evidence type="ECO:0000256" key="4">
    <source>
        <dbReference type="ARBA" id="ARBA00023316"/>
    </source>
</evidence>
<protein>
    <submittedName>
        <fullName evidence="5">Uncharacterized protein</fullName>
    </submittedName>
</protein>
<dbReference type="GO" id="GO:0016020">
    <property type="term" value="C:membrane"/>
    <property type="evidence" value="ECO:0007669"/>
    <property type="project" value="UniProtKB-SubCell"/>
</dbReference>
<evidence type="ECO:0000313" key="6">
    <source>
        <dbReference type="Proteomes" id="UP001213000"/>
    </source>
</evidence>
<dbReference type="AlphaFoldDB" id="A0AAD5YPD9"/>
<gene>
    <name evidence="5" type="ORF">NP233_g8078</name>
</gene>
<keyword evidence="6" id="KW-1185">Reference proteome</keyword>
<evidence type="ECO:0000256" key="2">
    <source>
        <dbReference type="ARBA" id="ARBA00023136"/>
    </source>
</evidence>
<accession>A0AAD5YPD9</accession>
<keyword evidence="3" id="KW-0325">Glycoprotein</keyword>
<dbReference type="Pfam" id="PF03935">
    <property type="entry name" value="SKN1_KRE6_Sbg1"/>
    <property type="match status" value="1"/>
</dbReference>
<dbReference type="Proteomes" id="UP001213000">
    <property type="component" value="Unassembled WGS sequence"/>
</dbReference>
<reference evidence="5" key="1">
    <citation type="submission" date="2022-07" db="EMBL/GenBank/DDBJ databases">
        <title>Genome Sequence of Leucocoprinus birnbaumii.</title>
        <authorList>
            <person name="Buettner E."/>
        </authorList>
    </citation>
    <scope>NUCLEOTIDE SEQUENCE</scope>
    <source>
        <strain evidence="5">VT141</strain>
    </source>
</reference>
<comment type="caution">
    <text evidence="5">The sequence shown here is derived from an EMBL/GenBank/DDBJ whole genome shotgun (WGS) entry which is preliminary data.</text>
</comment>
<name>A0AAD5YPD9_9AGAR</name>
<proteinExistence type="predicted"/>
<keyword evidence="2" id="KW-0472">Membrane</keyword>